<dbReference type="AlphaFoldDB" id="A0AA86SNI3"/>
<dbReference type="InterPro" id="IPR036291">
    <property type="entry name" value="NAD(P)-bd_dom_sf"/>
</dbReference>
<dbReference type="Gramene" id="rna-AYBTSS11_LOCUS19456">
    <property type="protein sequence ID" value="CAJ1962830.1"/>
    <property type="gene ID" value="gene-AYBTSS11_LOCUS19456"/>
</dbReference>
<organism evidence="1 2">
    <name type="scientific">Sphenostylis stenocarpa</name>
    <dbReference type="NCBI Taxonomy" id="92480"/>
    <lineage>
        <taxon>Eukaryota</taxon>
        <taxon>Viridiplantae</taxon>
        <taxon>Streptophyta</taxon>
        <taxon>Embryophyta</taxon>
        <taxon>Tracheophyta</taxon>
        <taxon>Spermatophyta</taxon>
        <taxon>Magnoliopsida</taxon>
        <taxon>eudicotyledons</taxon>
        <taxon>Gunneridae</taxon>
        <taxon>Pentapetalae</taxon>
        <taxon>rosids</taxon>
        <taxon>fabids</taxon>
        <taxon>Fabales</taxon>
        <taxon>Fabaceae</taxon>
        <taxon>Papilionoideae</taxon>
        <taxon>50 kb inversion clade</taxon>
        <taxon>NPAAA clade</taxon>
        <taxon>indigoferoid/millettioid clade</taxon>
        <taxon>Phaseoleae</taxon>
        <taxon>Sphenostylis</taxon>
    </lineage>
</organism>
<evidence type="ECO:0000313" key="1">
    <source>
        <dbReference type="EMBL" id="CAJ1962830.1"/>
    </source>
</evidence>
<dbReference type="SUPFAM" id="SSF51735">
    <property type="entry name" value="NAD(P)-binding Rossmann-fold domains"/>
    <property type="match status" value="1"/>
</dbReference>
<dbReference type="EMBL" id="OY731403">
    <property type="protein sequence ID" value="CAJ1962830.1"/>
    <property type="molecule type" value="Genomic_DNA"/>
</dbReference>
<reference evidence="1" key="1">
    <citation type="submission" date="2023-10" db="EMBL/GenBank/DDBJ databases">
        <authorList>
            <person name="Domelevo Entfellner J.-B."/>
        </authorList>
    </citation>
    <scope>NUCLEOTIDE SEQUENCE</scope>
</reference>
<accession>A0AA86SNI3</accession>
<name>A0AA86SNI3_9FABA</name>
<proteinExistence type="predicted"/>
<gene>
    <name evidence="1" type="ORF">AYBTSS11_LOCUS19456</name>
</gene>
<protein>
    <submittedName>
        <fullName evidence="1">Uncharacterized protein</fullName>
    </submittedName>
</protein>
<sequence>MGSRETQEHHWLGAVHVKDVAKAHVLLYETPAAAGRYLCTNVIYQFSSFAATVSELYPEFAIHRFPKETQPGLTPCIDAAKRLIDLGLVFTPIQDAVRESAQSLIAEGFLQRSPSQIKIIPCGKIILRM</sequence>
<dbReference type="Proteomes" id="UP001189624">
    <property type="component" value="Chromosome 6"/>
</dbReference>
<dbReference type="Gene3D" id="3.40.50.720">
    <property type="entry name" value="NAD(P)-binding Rossmann-like Domain"/>
    <property type="match status" value="1"/>
</dbReference>
<evidence type="ECO:0000313" key="2">
    <source>
        <dbReference type="Proteomes" id="UP001189624"/>
    </source>
</evidence>
<keyword evidence="2" id="KW-1185">Reference proteome</keyword>